<name>A0A7X2MWR6_9CLOT</name>
<keyword evidence="7" id="KW-1185">Reference proteome</keyword>
<dbReference type="GO" id="GO:0008784">
    <property type="term" value="F:alanine racemase activity"/>
    <property type="evidence" value="ECO:0007669"/>
    <property type="project" value="InterPro"/>
</dbReference>
<dbReference type="PANTHER" id="PTHR30511:SF0">
    <property type="entry name" value="ALANINE RACEMASE, CATABOLIC-RELATED"/>
    <property type="match status" value="1"/>
</dbReference>
<evidence type="ECO:0000313" key="7">
    <source>
        <dbReference type="Proteomes" id="UP000460287"/>
    </source>
</evidence>
<dbReference type="Pfam" id="PF01168">
    <property type="entry name" value="Ala_racemase_N"/>
    <property type="match status" value="1"/>
</dbReference>
<dbReference type="RefSeq" id="WP_154529970.1">
    <property type="nucleotide sequence ID" value="NZ_VULX01000001.1"/>
</dbReference>
<keyword evidence="2 4" id="KW-0663">Pyridoxal phosphate</keyword>
<dbReference type="GO" id="GO:0005829">
    <property type="term" value="C:cytosol"/>
    <property type="evidence" value="ECO:0007669"/>
    <property type="project" value="TreeGrafter"/>
</dbReference>
<dbReference type="Proteomes" id="UP000460287">
    <property type="component" value="Unassembled WGS sequence"/>
</dbReference>
<reference evidence="6 7" key="1">
    <citation type="submission" date="2019-08" db="EMBL/GenBank/DDBJ databases">
        <title>In-depth cultivation of the pig gut microbiome towards novel bacterial diversity and tailored functional studies.</title>
        <authorList>
            <person name="Wylensek D."/>
            <person name="Hitch T.C.A."/>
            <person name="Clavel T."/>
        </authorList>
    </citation>
    <scope>NUCLEOTIDE SEQUENCE [LARGE SCALE GENOMIC DNA]</scope>
    <source>
        <strain evidence="6 7">WCA-383-APC-5B</strain>
    </source>
</reference>
<evidence type="ECO:0000259" key="5">
    <source>
        <dbReference type="Pfam" id="PF01168"/>
    </source>
</evidence>
<dbReference type="AlphaFoldDB" id="A0A7X2MWR6"/>
<dbReference type="InterPro" id="IPR029066">
    <property type="entry name" value="PLP-binding_barrel"/>
</dbReference>
<evidence type="ECO:0000256" key="4">
    <source>
        <dbReference type="PIRSR" id="PIRSR600821-50"/>
    </source>
</evidence>
<dbReference type="GO" id="GO:0030170">
    <property type="term" value="F:pyridoxal phosphate binding"/>
    <property type="evidence" value="ECO:0007669"/>
    <property type="project" value="TreeGrafter"/>
</dbReference>
<organism evidence="6 7">
    <name type="scientific">Inconstantimicrobium porci</name>
    <dbReference type="NCBI Taxonomy" id="2652291"/>
    <lineage>
        <taxon>Bacteria</taxon>
        <taxon>Bacillati</taxon>
        <taxon>Bacillota</taxon>
        <taxon>Clostridia</taxon>
        <taxon>Eubacteriales</taxon>
        <taxon>Clostridiaceae</taxon>
        <taxon>Inconstantimicrobium</taxon>
    </lineage>
</organism>
<feature type="modified residue" description="N6-(pyridoxal phosphate)lysine" evidence="4">
    <location>
        <position position="34"/>
    </location>
</feature>
<dbReference type="GO" id="GO:0030632">
    <property type="term" value="P:D-alanine biosynthetic process"/>
    <property type="evidence" value="ECO:0007669"/>
    <property type="project" value="TreeGrafter"/>
</dbReference>
<comment type="cofactor">
    <cofactor evidence="1 4">
        <name>pyridoxal 5'-phosphate</name>
        <dbReference type="ChEBI" id="CHEBI:597326"/>
    </cofactor>
</comment>
<evidence type="ECO:0000256" key="3">
    <source>
        <dbReference type="ARBA" id="ARBA00023235"/>
    </source>
</evidence>
<accession>A0A7X2MWR6</accession>
<dbReference type="InterPro" id="IPR020622">
    <property type="entry name" value="Ala_racemase_pyridoxalP-BS"/>
</dbReference>
<evidence type="ECO:0000256" key="2">
    <source>
        <dbReference type="ARBA" id="ARBA00022898"/>
    </source>
</evidence>
<dbReference type="PANTHER" id="PTHR30511">
    <property type="entry name" value="ALANINE RACEMASE"/>
    <property type="match status" value="1"/>
</dbReference>
<comment type="caution">
    <text evidence="6">The sequence shown here is derived from an EMBL/GenBank/DDBJ whole genome shotgun (WGS) entry which is preliminary data.</text>
</comment>
<dbReference type="Gene3D" id="2.40.37.10">
    <property type="entry name" value="Lyase, Ornithine Decarboxylase, Chain A, domain 1"/>
    <property type="match status" value="1"/>
</dbReference>
<dbReference type="Gene3D" id="3.20.20.10">
    <property type="entry name" value="Alanine racemase"/>
    <property type="match status" value="1"/>
</dbReference>
<proteinExistence type="predicted"/>
<dbReference type="InterPro" id="IPR000821">
    <property type="entry name" value="Ala_racemase"/>
</dbReference>
<sequence>MKNFWCEIYLDKLYNNLKIIKEMADDKKIIAVVKGNAYGLGVEEITTRLNDKVDYFAVSDINEAALINTDKEILLLSPLVSKDDFNTNLNNIIFTIDNKAVINEFPKDKTMKIHIYVDTGMNRMGVKCSELAGIISEIKEKYPNIIVDGIYTHLHNTKNVNYTLKQIEDFKKCTEPFKDEVNMIHCLNSSGFINDEIRSASYFTNAVRAGNILYGYDGFNKGIRRTYNYFAKPVNVYEVSKGEHVGYGCTYKAKRNIKIGILGFGNIEHFGFSKDIDKGFFFNVVRAAYNSLKFRPEIFDAKSGRGIRIVSKPNMNITIVDMEGLNEDSLLRIEISPILADSRITKKYIE</sequence>
<evidence type="ECO:0000313" key="6">
    <source>
        <dbReference type="EMBL" id="MSR90095.1"/>
    </source>
</evidence>
<feature type="domain" description="Alanine racemase N-terminal" evidence="5">
    <location>
        <begin position="8"/>
        <end position="216"/>
    </location>
</feature>
<dbReference type="EMBL" id="VULX01000001">
    <property type="protein sequence ID" value="MSR90095.1"/>
    <property type="molecule type" value="Genomic_DNA"/>
</dbReference>
<gene>
    <name evidence="6" type="ORF">FYJ33_01375</name>
</gene>
<evidence type="ECO:0000256" key="1">
    <source>
        <dbReference type="ARBA" id="ARBA00001933"/>
    </source>
</evidence>
<dbReference type="InterPro" id="IPR009006">
    <property type="entry name" value="Ala_racemase/Decarboxylase_C"/>
</dbReference>
<dbReference type="PRINTS" id="PR00992">
    <property type="entry name" value="ALARACEMASE"/>
</dbReference>
<keyword evidence="3" id="KW-0413">Isomerase</keyword>
<protein>
    <submittedName>
        <fullName evidence="6">Alanine racemase</fullName>
    </submittedName>
</protein>
<dbReference type="InterPro" id="IPR001608">
    <property type="entry name" value="Ala_racemase_N"/>
</dbReference>
<dbReference type="SUPFAM" id="SSF50621">
    <property type="entry name" value="Alanine racemase C-terminal domain-like"/>
    <property type="match status" value="1"/>
</dbReference>
<dbReference type="PROSITE" id="PS00395">
    <property type="entry name" value="ALANINE_RACEMASE"/>
    <property type="match status" value="1"/>
</dbReference>
<dbReference type="SUPFAM" id="SSF51419">
    <property type="entry name" value="PLP-binding barrel"/>
    <property type="match status" value="1"/>
</dbReference>